<gene>
    <name evidence="2" type="ORF">STRTUCAR8_02976</name>
</gene>
<dbReference type="Proteomes" id="UP000010931">
    <property type="component" value="Unassembled WGS sequence"/>
</dbReference>
<evidence type="ECO:0000256" key="1">
    <source>
        <dbReference type="SAM" id="MobiDB-lite"/>
    </source>
</evidence>
<feature type="region of interest" description="Disordered" evidence="1">
    <location>
        <begin position="1"/>
        <end position="27"/>
    </location>
</feature>
<accession>L7FHT4</accession>
<organism evidence="2 3">
    <name type="scientific">Streptomyces turgidiscabies (strain Car8)</name>
    <dbReference type="NCBI Taxonomy" id="698760"/>
    <lineage>
        <taxon>Bacteria</taxon>
        <taxon>Bacillati</taxon>
        <taxon>Actinomycetota</taxon>
        <taxon>Actinomycetes</taxon>
        <taxon>Kitasatosporales</taxon>
        <taxon>Streptomycetaceae</taxon>
        <taxon>Streptomyces</taxon>
    </lineage>
</organism>
<evidence type="ECO:0000313" key="3">
    <source>
        <dbReference type="Proteomes" id="UP000010931"/>
    </source>
</evidence>
<keyword evidence="3" id="KW-1185">Reference proteome</keyword>
<dbReference type="EMBL" id="AEJB01000029">
    <property type="protein sequence ID" value="ELP70897.1"/>
    <property type="molecule type" value="Genomic_DNA"/>
</dbReference>
<feature type="non-terminal residue" evidence="2">
    <location>
        <position position="1"/>
    </location>
</feature>
<name>L7FHT4_STRT8</name>
<proteinExistence type="predicted"/>
<reference evidence="2 3" key="1">
    <citation type="journal article" date="2011" name="Plasmid">
        <title>Streptomyces turgidiscabies Car8 contains a modular pathogenicity island that shares virulence genes with other actinobacterial plant pathogens.</title>
        <authorList>
            <person name="Huguet-Tapia J.C."/>
            <person name="Badger J.H."/>
            <person name="Loria R."/>
            <person name="Pettis G.S."/>
        </authorList>
    </citation>
    <scope>NUCLEOTIDE SEQUENCE [LARGE SCALE GENOMIC DNA]</scope>
    <source>
        <strain evidence="2 3">Car8</strain>
    </source>
</reference>
<evidence type="ECO:0000313" key="2">
    <source>
        <dbReference type="EMBL" id="ELP70897.1"/>
    </source>
</evidence>
<sequence length="48" mass="5121">PTPQFGVAIHSPSPRVGSCHASARSSARQVRVAYSPVVPSVRLTRRPP</sequence>
<comment type="caution">
    <text evidence="2">The sequence shown here is derived from an EMBL/GenBank/DDBJ whole genome shotgun (WGS) entry which is preliminary data.</text>
</comment>
<protein>
    <submittedName>
        <fullName evidence="2">Uncharacterized protein</fullName>
    </submittedName>
</protein>
<dbReference type="AlphaFoldDB" id="L7FHT4"/>